<keyword evidence="3" id="KW-1185">Reference proteome</keyword>
<protein>
    <submittedName>
        <fullName evidence="2">Uncharacterized protein</fullName>
    </submittedName>
</protein>
<name>A0A6G1F6E9_9ORYZ</name>
<reference evidence="2 3" key="1">
    <citation type="submission" date="2019-11" db="EMBL/GenBank/DDBJ databases">
        <title>Whole genome sequence of Oryza granulata.</title>
        <authorList>
            <person name="Li W."/>
        </authorList>
    </citation>
    <scope>NUCLEOTIDE SEQUENCE [LARGE SCALE GENOMIC DNA]</scope>
    <source>
        <strain evidence="3">cv. Menghai</strain>
        <tissue evidence="2">Leaf</tissue>
    </source>
</reference>
<feature type="compositionally biased region" description="Basic residues" evidence="1">
    <location>
        <begin position="86"/>
        <end position="95"/>
    </location>
</feature>
<sequence>MPRPLLRLPPSATNHIACAARPDHERSVLLDRHAHRRGASTPPHVPEDRSHPGRSTPSISSSPSRPHHHQPRDKAWEASGSVGAVSRRHMRRQEE</sequence>
<comment type="caution">
    <text evidence="2">The sequence shown here is derived from an EMBL/GenBank/DDBJ whole genome shotgun (WGS) entry which is preliminary data.</text>
</comment>
<dbReference type="Proteomes" id="UP000479710">
    <property type="component" value="Unassembled WGS sequence"/>
</dbReference>
<dbReference type="AlphaFoldDB" id="A0A6G1F6E9"/>
<proteinExistence type="predicted"/>
<evidence type="ECO:0000313" key="2">
    <source>
        <dbReference type="EMBL" id="KAF0932415.1"/>
    </source>
</evidence>
<feature type="region of interest" description="Disordered" evidence="1">
    <location>
        <begin position="1"/>
        <end position="95"/>
    </location>
</feature>
<accession>A0A6G1F6E9</accession>
<feature type="compositionally biased region" description="Basic and acidic residues" evidence="1">
    <location>
        <begin position="21"/>
        <end position="32"/>
    </location>
</feature>
<feature type="compositionally biased region" description="Low complexity" evidence="1">
    <location>
        <begin position="53"/>
        <end position="64"/>
    </location>
</feature>
<dbReference type="EMBL" id="SPHZ02000001">
    <property type="protein sequence ID" value="KAF0932415.1"/>
    <property type="molecule type" value="Genomic_DNA"/>
</dbReference>
<evidence type="ECO:0000256" key="1">
    <source>
        <dbReference type="SAM" id="MobiDB-lite"/>
    </source>
</evidence>
<evidence type="ECO:0000313" key="3">
    <source>
        <dbReference type="Proteomes" id="UP000479710"/>
    </source>
</evidence>
<gene>
    <name evidence="2" type="ORF">E2562_010330</name>
</gene>
<organism evidence="2 3">
    <name type="scientific">Oryza meyeriana var. granulata</name>
    <dbReference type="NCBI Taxonomy" id="110450"/>
    <lineage>
        <taxon>Eukaryota</taxon>
        <taxon>Viridiplantae</taxon>
        <taxon>Streptophyta</taxon>
        <taxon>Embryophyta</taxon>
        <taxon>Tracheophyta</taxon>
        <taxon>Spermatophyta</taxon>
        <taxon>Magnoliopsida</taxon>
        <taxon>Liliopsida</taxon>
        <taxon>Poales</taxon>
        <taxon>Poaceae</taxon>
        <taxon>BOP clade</taxon>
        <taxon>Oryzoideae</taxon>
        <taxon>Oryzeae</taxon>
        <taxon>Oryzinae</taxon>
        <taxon>Oryza</taxon>
        <taxon>Oryza meyeriana</taxon>
    </lineage>
</organism>